<dbReference type="AlphaFoldDB" id="A0A8J5ZWH7"/>
<evidence type="ECO:0000256" key="6">
    <source>
        <dbReference type="RuleBase" id="RU231113"/>
    </source>
</evidence>
<evidence type="ECO:0000256" key="4">
    <source>
        <dbReference type="ARBA" id="ARBA00022729"/>
    </source>
</evidence>
<accession>A0A8J5ZWH7</accession>
<keyword evidence="5" id="KW-1015">Disulfide bond</keyword>
<comment type="subcellular location">
    <subcellularLocation>
        <location evidence="1 6">Secreted</location>
    </subcellularLocation>
</comment>
<dbReference type="OrthoDB" id="9832145at2759"/>
<reference evidence="8" key="1">
    <citation type="journal article" date="2021" name="Evol. Appl.">
        <title>The genome of the Pyrenean desman and the effects of bottlenecks and inbreeding on the genomic landscape of an endangered species.</title>
        <authorList>
            <person name="Escoda L."/>
            <person name="Castresana J."/>
        </authorList>
    </citation>
    <scope>NUCLEOTIDE SEQUENCE</scope>
    <source>
        <strain evidence="8">IBE-C5619</strain>
    </source>
</reference>
<sequence>MRRAVLLAALLSLLSRAPPARASFKEACKRPNGACQEFCTESEVQAGRCLNGQLCCLSVENQPATDNTPPP</sequence>
<protein>
    <recommendedName>
        <fullName evidence="6">Beta-defensin</fullName>
    </recommendedName>
</protein>
<dbReference type="GO" id="GO:0042742">
    <property type="term" value="P:defense response to bacterium"/>
    <property type="evidence" value="ECO:0007669"/>
    <property type="project" value="UniProtKB-UniRule"/>
</dbReference>
<evidence type="ECO:0000313" key="8">
    <source>
        <dbReference type="EMBL" id="KAG8506290.1"/>
    </source>
</evidence>
<evidence type="ECO:0000256" key="5">
    <source>
        <dbReference type="ARBA" id="ARBA00023157"/>
    </source>
</evidence>
<feature type="domain" description="Beta-defensin" evidence="7">
    <location>
        <begin position="28"/>
        <end position="56"/>
    </location>
</feature>
<evidence type="ECO:0000256" key="1">
    <source>
        <dbReference type="ARBA" id="ARBA00004613"/>
    </source>
</evidence>
<keyword evidence="6" id="KW-0044">Antibiotic</keyword>
<name>A0A8J5ZWH7_GALPY</name>
<dbReference type="EMBL" id="JAGFMF010012163">
    <property type="protein sequence ID" value="KAG8506290.1"/>
    <property type="molecule type" value="Genomic_DNA"/>
</dbReference>
<evidence type="ECO:0000256" key="2">
    <source>
        <dbReference type="ARBA" id="ARBA00007371"/>
    </source>
</evidence>
<feature type="chain" id="PRO_5035338154" description="Beta-defensin" evidence="6">
    <location>
        <begin position="23"/>
        <end position="71"/>
    </location>
</feature>
<organism evidence="8 9">
    <name type="scientific">Galemys pyrenaicus</name>
    <name type="common">Iberian desman</name>
    <name type="synonym">Pyrenean desman</name>
    <dbReference type="NCBI Taxonomy" id="202257"/>
    <lineage>
        <taxon>Eukaryota</taxon>
        <taxon>Metazoa</taxon>
        <taxon>Chordata</taxon>
        <taxon>Craniata</taxon>
        <taxon>Vertebrata</taxon>
        <taxon>Euteleostomi</taxon>
        <taxon>Mammalia</taxon>
        <taxon>Eutheria</taxon>
        <taxon>Laurasiatheria</taxon>
        <taxon>Eulipotyphla</taxon>
        <taxon>Talpidae</taxon>
        <taxon>Galemys</taxon>
    </lineage>
</organism>
<dbReference type="Proteomes" id="UP000700334">
    <property type="component" value="Unassembled WGS sequence"/>
</dbReference>
<evidence type="ECO:0000259" key="7">
    <source>
        <dbReference type="Pfam" id="PF13841"/>
    </source>
</evidence>
<dbReference type="Pfam" id="PF13841">
    <property type="entry name" value="Defensin_beta_2"/>
    <property type="match status" value="1"/>
</dbReference>
<keyword evidence="3 6" id="KW-0964">Secreted</keyword>
<dbReference type="GO" id="GO:0045087">
    <property type="term" value="P:innate immune response"/>
    <property type="evidence" value="ECO:0007669"/>
    <property type="project" value="InterPro"/>
</dbReference>
<feature type="signal peptide" evidence="6">
    <location>
        <begin position="1"/>
        <end position="22"/>
    </location>
</feature>
<keyword evidence="9" id="KW-1185">Reference proteome</keyword>
<evidence type="ECO:0000256" key="3">
    <source>
        <dbReference type="ARBA" id="ARBA00022525"/>
    </source>
</evidence>
<gene>
    <name evidence="8" type="ORF">J0S82_015137</name>
</gene>
<keyword evidence="4 6" id="KW-0732">Signal</keyword>
<comment type="similarity">
    <text evidence="2 6">Belongs to the beta-defensin family.</text>
</comment>
<comment type="caution">
    <text evidence="8">The sequence shown here is derived from an EMBL/GenBank/DDBJ whole genome shotgun (WGS) entry which is preliminary data.</text>
</comment>
<evidence type="ECO:0000313" key="9">
    <source>
        <dbReference type="Proteomes" id="UP000700334"/>
    </source>
</evidence>
<proteinExistence type="inferred from homology"/>
<comment type="function">
    <text evidence="6">Has antibacterial activity.</text>
</comment>
<dbReference type="GO" id="GO:0005576">
    <property type="term" value="C:extracellular region"/>
    <property type="evidence" value="ECO:0007669"/>
    <property type="project" value="UniProtKB-SubCell"/>
</dbReference>
<keyword evidence="6" id="KW-0929">Antimicrobial</keyword>
<keyword evidence="6" id="KW-0211">Defensin</keyword>
<dbReference type="InterPro" id="IPR025933">
    <property type="entry name" value="Beta_defensin_dom"/>
</dbReference>